<organism evidence="2 3">
    <name type="scientific">Arsenicicoccus bolidensis</name>
    <dbReference type="NCBI Taxonomy" id="229480"/>
    <lineage>
        <taxon>Bacteria</taxon>
        <taxon>Bacillati</taxon>
        <taxon>Actinomycetota</taxon>
        <taxon>Actinomycetes</taxon>
        <taxon>Micrococcales</taxon>
        <taxon>Intrasporangiaceae</taxon>
        <taxon>Arsenicicoccus</taxon>
    </lineage>
</organism>
<gene>
    <name evidence="2" type="ORF">MHL29_09905</name>
</gene>
<reference evidence="2 3" key="1">
    <citation type="submission" date="2022-02" db="EMBL/GenBank/DDBJ databases">
        <title>Uncovering new skin microbiome diversity through culturing and metagenomics.</title>
        <authorList>
            <person name="Conlan S."/>
            <person name="Deming C."/>
            <person name="Nisc Comparative Sequencing Program N."/>
            <person name="Segre J.A."/>
        </authorList>
    </citation>
    <scope>NUCLEOTIDE SEQUENCE [LARGE SCALE GENOMIC DNA]</scope>
    <source>
        <strain evidence="2 3">ACRQZ</strain>
    </source>
</reference>
<keyword evidence="1" id="KW-0472">Membrane</keyword>
<accession>A0ABS9Q2V0</accession>
<evidence type="ECO:0000256" key="1">
    <source>
        <dbReference type="SAM" id="Phobius"/>
    </source>
</evidence>
<protein>
    <submittedName>
        <fullName evidence="2">Uncharacterized protein</fullName>
    </submittedName>
</protein>
<evidence type="ECO:0000313" key="2">
    <source>
        <dbReference type="EMBL" id="MCG7322199.1"/>
    </source>
</evidence>
<keyword evidence="1" id="KW-1133">Transmembrane helix</keyword>
<dbReference type="Proteomes" id="UP001521931">
    <property type="component" value="Unassembled WGS sequence"/>
</dbReference>
<keyword evidence="3" id="KW-1185">Reference proteome</keyword>
<name>A0ABS9Q2V0_9MICO</name>
<dbReference type="RefSeq" id="WP_239264306.1">
    <property type="nucleotide sequence ID" value="NZ_JAKRCV010000028.1"/>
</dbReference>
<sequence>MAFVASLLLSREVPAVPLVLYAVGAVPVALRASVPEIALDLGLVTMAVGIAALSAWMYSRSAVLRTWDAPPARIVPARATA</sequence>
<keyword evidence="1" id="KW-0812">Transmembrane</keyword>
<dbReference type="EMBL" id="JAKRCV010000028">
    <property type="protein sequence ID" value="MCG7322199.1"/>
    <property type="molecule type" value="Genomic_DNA"/>
</dbReference>
<evidence type="ECO:0000313" key="3">
    <source>
        <dbReference type="Proteomes" id="UP001521931"/>
    </source>
</evidence>
<comment type="caution">
    <text evidence="2">The sequence shown here is derived from an EMBL/GenBank/DDBJ whole genome shotgun (WGS) entry which is preliminary data.</text>
</comment>
<proteinExistence type="predicted"/>
<feature type="transmembrane region" description="Helical" evidence="1">
    <location>
        <begin position="39"/>
        <end position="58"/>
    </location>
</feature>